<sequence>MTFAGDFAQLPPAYGGSGQSLYSGYVGAKSDSMHDQHAAIGKALWHQVLTVVILQQNMRQRSQTIEDSRLRMALENMRYRKCTANDLAFLNTHVSSAGHGHDHISQPEYQNVSIITVWNSHKDEINHLGCKQFARETGQSLTCFYSKDFATETRKEKQDRKAHGLHRSTGITDELQQILWDLPSNANDGQCASTLHLCIGMPVMIRNNYATELCMMKGQEGVVHSWQVVKGSRGQQMLDVLFIKLLNPPSEVQLVGLPKNVVPLERKTITINCKMPNDKVISLSRSQVDIALNFAMTDYSSQGKTRPYNPVHLDYCKSHQACYTALSRTASAKGTILLQPISPSKVQGGVHGSLRQDVAFI</sequence>
<gene>
    <name evidence="1" type="ORF">EV421DRAFT_1890989</name>
</gene>
<dbReference type="Proteomes" id="UP001175226">
    <property type="component" value="Unassembled WGS sequence"/>
</dbReference>
<reference evidence="1" key="1">
    <citation type="submission" date="2023-06" db="EMBL/GenBank/DDBJ databases">
        <authorList>
            <consortium name="Lawrence Berkeley National Laboratory"/>
            <person name="Ahrendt S."/>
            <person name="Sahu N."/>
            <person name="Indic B."/>
            <person name="Wong-Bajracharya J."/>
            <person name="Merenyi Z."/>
            <person name="Ke H.-M."/>
            <person name="Monk M."/>
            <person name="Kocsube S."/>
            <person name="Drula E."/>
            <person name="Lipzen A."/>
            <person name="Balint B."/>
            <person name="Henrissat B."/>
            <person name="Andreopoulos B."/>
            <person name="Martin F.M."/>
            <person name="Harder C.B."/>
            <person name="Rigling D."/>
            <person name="Ford K.L."/>
            <person name="Foster G.D."/>
            <person name="Pangilinan J."/>
            <person name="Papanicolaou A."/>
            <person name="Barry K."/>
            <person name="LaButti K."/>
            <person name="Viragh M."/>
            <person name="Koriabine M."/>
            <person name="Yan M."/>
            <person name="Riley R."/>
            <person name="Champramary S."/>
            <person name="Plett K.L."/>
            <person name="Tsai I.J."/>
            <person name="Slot J."/>
            <person name="Sipos G."/>
            <person name="Plett J."/>
            <person name="Nagy L.G."/>
            <person name="Grigoriev I.V."/>
        </authorList>
    </citation>
    <scope>NUCLEOTIDE SEQUENCE</scope>
    <source>
        <strain evidence="1">FPL87.14</strain>
    </source>
</reference>
<evidence type="ECO:0000313" key="1">
    <source>
        <dbReference type="EMBL" id="KAK0442072.1"/>
    </source>
</evidence>
<evidence type="ECO:0000313" key="2">
    <source>
        <dbReference type="Proteomes" id="UP001175226"/>
    </source>
</evidence>
<dbReference type="AlphaFoldDB" id="A0AA39JFZ7"/>
<dbReference type="SUPFAM" id="SSF52540">
    <property type="entry name" value="P-loop containing nucleoside triphosphate hydrolases"/>
    <property type="match status" value="1"/>
</dbReference>
<dbReference type="PANTHER" id="PTHR47642:SF6">
    <property type="entry name" value="ATP-DEPENDENT DNA HELICASE"/>
    <property type="match status" value="1"/>
</dbReference>
<accession>A0AA39JFZ7</accession>
<dbReference type="EMBL" id="JAUEPT010000027">
    <property type="protein sequence ID" value="KAK0442072.1"/>
    <property type="molecule type" value="Genomic_DNA"/>
</dbReference>
<protein>
    <recommendedName>
        <fullName evidence="3">DNA helicase</fullName>
    </recommendedName>
</protein>
<dbReference type="InterPro" id="IPR051055">
    <property type="entry name" value="PIF1_helicase"/>
</dbReference>
<name>A0AA39JFZ7_9AGAR</name>
<dbReference type="InterPro" id="IPR027417">
    <property type="entry name" value="P-loop_NTPase"/>
</dbReference>
<keyword evidence="2" id="KW-1185">Reference proteome</keyword>
<organism evidence="1 2">
    <name type="scientific">Armillaria borealis</name>
    <dbReference type="NCBI Taxonomy" id="47425"/>
    <lineage>
        <taxon>Eukaryota</taxon>
        <taxon>Fungi</taxon>
        <taxon>Dikarya</taxon>
        <taxon>Basidiomycota</taxon>
        <taxon>Agaricomycotina</taxon>
        <taxon>Agaricomycetes</taxon>
        <taxon>Agaricomycetidae</taxon>
        <taxon>Agaricales</taxon>
        <taxon>Marasmiineae</taxon>
        <taxon>Physalacriaceae</taxon>
        <taxon>Armillaria</taxon>
    </lineage>
</organism>
<comment type="caution">
    <text evidence="1">The sequence shown here is derived from an EMBL/GenBank/DDBJ whole genome shotgun (WGS) entry which is preliminary data.</text>
</comment>
<evidence type="ECO:0008006" key="3">
    <source>
        <dbReference type="Google" id="ProtNLM"/>
    </source>
</evidence>
<proteinExistence type="predicted"/>
<dbReference type="PANTHER" id="PTHR47642">
    <property type="entry name" value="ATP-DEPENDENT DNA HELICASE"/>
    <property type="match status" value="1"/>
</dbReference>